<evidence type="ECO:0000313" key="3">
    <source>
        <dbReference type="EMBL" id="CAB4152940.1"/>
    </source>
</evidence>
<reference evidence="3" key="1">
    <citation type="submission" date="2020-04" db="EMBL/GenBank/DDBJ databases">
        <authorList>
            <person name="Chiriac C."/>
            <person name="Salcher M."/>
            <person name="Ghai R."/>
            <person name="Kavagutti S V."/>
        </authorList>
    </citation>
    <scope>NUCLEOTIDE SEQUENCE</scope>
</reference>
<sequence length="280" mass="31348">MPIIRGKHSFEGHFTQIPNAWVRDKRLSYKARGLLAELMSHEPGFRISRESIARSGQDGDRAVRSAIAELEAAGYLRRSQERADGQRFGAAVWTTTDPFPPSVRFAPAGNAPADNGTQKKTKEEKTKEKELKTLVQDELGRKFDDFWKIFPRHEAKANARDAFLKAARTTSPDTIIAGAVAYANDPNRVKQYTRLPATWLNGSCWDDDPLPARETTPEEKAEKLRIERAKKAEVDRENAKRVLEEQKAAAEQAKANPAKRCEHDRVAVICSVCSKPPNAT</sequence>
<organism evidence="3">
    <name type="scientific">uncultured Caudovirales phage</name>
    <dbReference type="NCBI Taxonomy" id="2100421"/>
    <lineage>
        <taxon>Viruses</taxon>
        <taxon>Duplodnaviria</taxon>
        <taxon>Heunggongvirae</taxon>
        <taxon>Uroviricota</taxon>
        <taxon>Caudoviricetes</taxon>
        <taxon>Peduoviridae</taxon>
        <taxon>Maltschvirus</taxon>
        <taxon>Maltschvirus maltsch</taxon>
    </lineage>
</organism>
<gene>
    <name evidence="3" type="ORF">UFOVP609_35</name>
</gene>
<feature type="coiled-coil region" evidence="1">
    <location>
        <begin position="229"/>
        <end position="256"/>
    </location>
</feature>
<proteinExistence type="predicted"/>
<name>A0A6J5N724_9CAUD</name>
<evidence type="ECO:0008006" key="4">
    <source>
        <dbReference type="Google" id="ProtNLM"/>
    </source>
</evidence>
<evidence type="ECO:0000256" key="2">
    <source>
        <dbReference type="SAM" id="MobiDB-lite"/>
    </source>
</evidence>
<protein>
    <recommendedName>
        <fullName evidence="4">Helix-turn-helix domain containing protein</fullName>
    </recommendedName>
</protein>
<accession>A0A6J5N724</accession>
<feature type="region of interest" description="Disordered" evidence="2">
    <location>
        <begin position="99"/>
        <end position="127"/>
    </location>
</feature>
<keyword evidence="1" id="KW-0175">Coiled coil</keyword>
<dbReference type="EMBL" id="LR796588">
    <property type="protein sequence ID" value="CAB4152940.1"/>
    <property type="molecule type" value="Genomic_DNA"/>
</dbReference>
<evidence type="ECO:0000256" key="1">
    <source>
        <dbReference type="SAM" id="Coils"/>
    </source>
</evidence>